<dbReference type="SUPFAM" id="SSF55874">
    <property type="entry name" value="ATPase domain of HSP90 chaperone/DNA topoisomerase II/histidine kinase"/>
    <property type="match status" value="1"/>
</dbReference>
<name>A0ABP7VN38_9ACTN</name>
<dbReference type="InterPro" id="IPR050267">
    <property type="entry name" value="Anti-sigma-factor_SerPK"/>
</dbReference>
<dbReference type="RefSeq" id="WP_344946209.1">
    <property type="nucleotide sequence ID" value="NZ_BAAAZG010000016.1"/>
</dbReference>
<proteinExistence type="predicted"/>
<keyword evidence="1" id="KW-0723">Serine/threonine-protein kinase</keyword>
<keyword evidence="4" id="KW-1185">Reference proteome</keyword>
<evidence type="ECO:0000313" key="4">
    <source>
        <dbReference type="Proteomes" id="UP001500683"/>
    </source>
</evidence>
<dbReference type="Proteomes" id="UP001500683">
    <property type="component" value="Unassembled WGS sequence"/>
</dbReference>
<reference evidence="4" key="1">
    <citation type="journal article" date="2019" name="Int. J. Syst. Evol. Microbiol.">
        <title>The Global Catalogue of Microorganisms (GCM) 10K type strain sequencing project: providing services to taxonomists for standard genome sequencing and annotation.</title>
        <authorList>
            <consortium name="The Broad Institute Genomics Platform"/>
            <consortium name="The Broad Institute Genome Sequencing Center for Infectious Disease"/>
            <person name="Wu L."/>
            <person name="Ma J."/>
        </authorList>
    </citation>
    <scope>NUCLEOTIDE SEQUENCE [LARGE SCALE GENOMIC DNA]</scope>
    <source>
        <strain evidence="4">JCM 16702</strain>
    </source>
</reference>
<dbReference type="InterPro" id="IPR036890">
    <property type="entry name" value="HATPase_C_sf"/>
</dbReference>
<feature type="domain" description="Histidine kinase/HSP90-like ATPase" evidence="2">
    <location>
        <begin position="31"/>
        <end position="139"/>
    </location>
</feature>
<accession>A0ABP7VN38</accession>
<evidence type="ECO:0000259" key="2">
    <source>
        <dbReference type="Pfam" id="PF13581"/>
    </source>
</evidence>
<protein>
    <recommendedName>
        <fullName evidence="2">Histidine kinase/HSP90-like ATPase domain-containing protein</fullName>
    </recommendedName>
</protein>
<keyword evidence="1" id="KW-0418">Kinase</keyword>
<evidence type="ECO:0000256" key="1">
    <source>
        <dbReference type="ARBA" id="ARBA00022527"/>
    </source>
</evidence>
<dbReference type="CDD" id="cd16936">
    <property type="entry name" value="HATPase_RsbW-like"/>
    <property type="match status" value="1"/>
</dbReference>
<comment type="caution">
    <text evidence="3">The sequence shown here is derived from an EMBL/GenBank/DDBJ whole genome shotgun (WGS) entry which is preliminary data.</text>
</comment>
<dbReference type="PANTHER" id="PTHR35526">
    <property type="entry name" value="ANTI-SIGMA-F FACTOR RSBW-RELATED"/>
    <property type="match status" value="1"/>
</dbReference>
<sequence>MAANTDMETDGPARRAARAATWELAPETPAAAHARALTARALRSWRVTDATDVDDVVLMIDELVANAVVHGAPPVRLRLRLDGTCLVAEVTDADPAAPARPCGQAPRWSEEGRGLLLVAALATAFGCRPDPPGKVVWFTRVLRGVNGHRAASAP</sequence>
<evidence type="ECO:0000313" key="3">
    <source>
        <dbReference type="EMBL" id="GAA4070583.1"/>
    </source>
</evidence>
<keyword evidence="1" id="KW-0808">Transferase</keyword>
<gene>
    <name evidence="3" type="ORF">GCM10022214_27800</name>
</gene>
<dbReference type="EMBL" id="BAAAZG010000016">
    <property type="protein sequence ID" value="GAA4070583.1"/>
    <property type="molecule type" value="Genomic_DNA"/>
</dbReference>
<organism evidence="3 4">
    <name type="scientific">Actinomadura miaoliensis</name>
    <dbReference type="NCBI Taxonomy" id="430685"/>
    <lineage>
        <taxon>Bacteria</taxon>
        <taxon>Bacillati</taxon>
        <taxon>Actinomycetota</taxon>
        <taxon>Actinomycetes</taxon>
        <taxon>Streptosporangiales</taxon>
        <taxon>Thermomonosporaceae</taxon>
        <taxon>Actinomadura</taxon>
    </lineage>
</organism>
<dbReference type="Pfam" id="PF13581">
    <property type="entry name" value="HATPase_c_2"/>
    <property type="match status" value="1"/>
</dbReference>
<dbReference type="PANTHER" id="PTHR35526:SF3">
    <property type="entry name" value="ANTI-SIGMA-F FACTOR RSBW"/>
    <property type="match status" value="1"/>
</dbReference>
<dbReference type="Gene3D" id="3.30.565.10">
    <property type="entry name" value="Histidine kinase-like ATPase, C-terminal domain"/>
    <property type="match status" value="1"/>
</dbReference>
<dbReference type="InterPro" id="IPR003594">
    <property type="entry name" value="HATPase_dom"/>
</dbReference>